<keyword evidence="2" id="KW-1185">Reference proteome</keyword>
<proteinExistence type="predicted"/>
<reference evidence="1 2" key="1">
    <citation type="submission" date="2022-12" db="EMBL/GenBank/DDBJ databases">
        <title>Dasania phycosphaerae sp. nov., isolated from particulate material of the south coast of Korea.</title>
        <authorList>
            <person name="Jiang Y."/>
        </authorList>
    </citation>
    <scope>NUCLEOTIDE SEQUENCE [LARGE SCALE GENOMIC DNA]</scope>
    <source>
        <strain evidence="1 2">GY-19</strain>
    </source>
</reference>
<sequence length="347" mass="39153">MIALCAAALAACAPAIKPGAQQQRSDRTVLSQPKPMLIPQTAAAVANNKLENILASWQAGANQQAIVNFVQQSANEDSKAYVPVADRVAVFDLDGTLWVERPQKPMMAFIHKELLKQLKRQPSLKAKQPWKSVARGDEGYLQKLNYSTLYLMLLKAHEGQPQQNYDFFVRQFLKQAQHPDYKKSYLQLAYQPMRELIAYLQAYDFQVYIVDSSDSRFVRALSLELFNVPIANVIGSSAMLMWRQSSGELIRGNEFVAPINNDEGKPVNIERHIGRRPIIAVGNDDSDIAMLNYAAGNRYKTLLMLVKHDDAAREYAYSDGAESSHKMAADKHWLSISMKQDFKQLFQ</sequence>
<evidence type="ECO:0000313" key="2">
    <source>
        <dbReference type="Proteomes" id="UP001069090"/>
    </source>
</evidence>
<accession>A0A9J6RKE1</accession>
<protein>
    <submittedName>
        <fullName evidence="1">HAD family hydrolase</fullName>
    </submittedName>
</protein>
<dbReference type="InterPro" id="IPR036412">
    <property type="entry name" value="HAD-like_sf"/>
</dbReference>
<name>A0A9J6RKE1_9GAMM</name>
<dbReference type="InterPro" id="IPR023214">
    <property type="entry name" value="HAD_sf"/>
</dbReference>
<keyword evidence="1" id="KW-0378">Hydrolase</keyword>
<gene>
    <name evidence="1" type="ORF">O0V09_06620</name>
</gene>
<dbReference type="SUPFAM" id="SSF56784">
    <property type="entry name" value="HAD-like"/>
    <property type="match status" value="1"/>
</dbReference>
<dbReference type="Gene3D" id="3.40.50.1000">
    <property type="entry name" value="HAD superfamily/HAD-like"/>
    <property type="match status" value="1"/>
</dbReference>
<comment type="caution">
    <text evidence="1">The sequence shown here is derived from an EMBL/GenBank/DDBJ whole genome shotgun (WGS) entry which is preliminary data.</text>
</comment>
<evidence type="ECO:0000313" key="1">
    <source>
        <dbReference type="EMBL" id="MCZ0864866.1"/>
    </source>
</evidence>
<dbReference type="EMBL" id="JAPTGG010000004">
    <property type="protein sequence ID" value="MCZ0864866.1"/>
    <property type="molecule type" value="Genomic_DNA"/>
</dbReference>
<organism evidence="1 2">
    <name type="scientific">Dasania phycosphaerae</name>
    <dbReference type="NCBI Taxonomy" id="2950436"/>
    <lineage>
        <taxon>Bacteria</taxon>
        <taxon>Pseudomonadati</taxon>
        <taxon>Pseudomonadota</taxon>
        <taxon>Gammaproteobacteria</taxon>
        <taxon>Cellvibrionales</taxon>
        <taxon>Spongiibacteraceae</taxon>
        <taxon>Dasania</taxon>
    </lineage>
</organism>
<dbReference type="Pfam" id="PF12710">
    <property type="entry name" value="HAD"/>
    <property type="match status" value="1"/>
</dbReference>
<dbReference type="GO" id="GO:0016787">
    <property type="term" value="F:hydrolase activity"/>
    <property type="evidence" value="ECO:0007669"/>
    <property type="project" value="UniProtKB-KW"/>
</dbReference>
<dbReference type="CDD" id="cd01427">
    <property type="entry name" value="HAD_like"/>
    <property type="match status" value="1"/>
</dbReference>
<dbReference type="RefSeq" id="WP_258331019.1">
    <property type="nucleotide sequence ID" value="NZ_JAPTGG010000004.1"/>
</dbReference>
<dbReference type="AlphaFoldDB" id="A0A9J6RKE1"/>
<dbReference type="Proteomes" id="UP001069090">
    <property type="component" value="Unassembled WGS sequence"/>
</dbReference>